<dbReference type="AlphaFoldDB" id="A0A066XHG3"/>
<keyword evidence="3" id="KW-1185">Reference proteome</keyword>
<protein>
    <submittedName>
        <fullName evidence="2">Uncharacterized protein</fullName>
    </submittedName>
</protein>
<evidence type="ECO:0000313" key="3">
    <source>
        <dbReference type="Proteomes" id="UP000027238"/>
    </source>
</evidence>
<dbReference type="EMBL" id="JMSE01001029">
    <property type="protein sequence ID" value="KDN65470.1"/>
    <property type="molecule type" value="Genomic_DNA"/>
</dbReference>
<comment type="caution">
    <text evidence="2">The sequence shown here is derived from an EMBL/GenBank/DDBJ whole genome shotgun (WGS) entry which is preliminary data.</text>
</comment>
<organism evidence="2 3">
    <name type="scientific">Colletotrichum sublineola</name>
    <name type="common">Sorghum anthracnose fungus</name>
    <dbReference type="NCBI Taxonomy" id="1173701"/>
    <lineage>
        <taxon>Eukaryota</taxon>
        <taxon>Fungi</taxon>
        <taxon>Dikarya</taxon>
        <taxon>Ascomycota</taxon>
        <taxon>Pezizomycotina</taxon>
        <taxon>Sordariomycetes</taxon>
        <taxon>Hypocreomycetidae</taxon>
        <taxon>Glomerellales</taxon>
        <taxon>Glomerellaceae</taxon>
        <taxon>Colletotrichum</taxon>
        <taxon>Colletotrichum graminicola species complex</taxon>
    </lineage>
</organism>
<gene>
    <name evidence="2" type="ORF">CSUB01_05516</name>
</gene>
<dbReference type="HOGENOM" id="CLU_2621930_0_0_1"/>
<evidence type="ECO:0000256" key="1">
    <source>
        <dbReference type="SAM" id="SignalP"/>
    </source>
</evidence>
<feature type="chain" id="PRO_5001634914" evidence="1">
    <location>
        <begin position="21"/>
        <end position="78"/>
    </location>
</feature>
<feature type="signal peptide" evidence="1">
    <location>
        <begin position="1"/>
        <end position="20"/>
    </location>
</feature>
<dbReference type="Proteomes" id="UP000027238">
    <property type="component" value="Unassembled WGS sequence"/>
</dbReference>
<keyword evidence="1" id="KW-0732">Signal</keyword>
<evidence type="ECO:0000313" key="2">
    <source>
        <dbReference type="EMBL" id="KDN65470.1"/>
    </source>
</evidence>
<proteinExistence type="predicted"/>
<accession>A0A066XHG3</accession>
<name>A0A066XHG3_COLSU</name>
<reference evidence="3" key="1">
    <citation type="journal article" date="2014" name="Genome Announc.">
        <title>Draft genome sequence of Colletotrichum sublineola, a destructive pathogen of cultivated sorghum.</title>
        <authorList>
            <person name="Baroncelli R."/>
            <person name="Sanz-Martin J.M."/>
            <person name="Rech G.E."/>
            <person name="Sukno S.A."/>
            <person name="Thon M.R."/>
        </authorList>
    </citation>
    <scope>NUCLEOTIDE SEQUENCE [LARGE SCALE GENOMIC DNA]</scope>
    <source>
        <strain evidence="3">TX430BB</strain>
    </source>
</reference>
<sequence length="78" mass="8036">MKTFATALLAFGTAALAADAQITVSCAGIGNPNVNPCDVVSGGKYDVSSALRDLAILYPKMNKKAGASYKAPRVVYTP</sequence>